<evidence type="ECO:0000256" key="1">
    <source>
        <dbReference type="SAM" id="Phobius"/>
    </source>
</evidence>
<dbReference type="RefSeq" id="WP_120793361.1">
    <property type="nucleotide sequence ID" value="NZ_BLKX01000001.1"/>
</dbReference>
<gene>
    <name evidence="3" type="ORF">MPRG_35530</name>
</gene>
<evidence type="ECO:0000313" key="4">
    <source>
        <dbReference type="Proteomes" id="UP000465240"/>
    </source>
</evidence>
<dbReference type="Pfam" id="PF00934">
    <property type="entry name" value="PE"/>
    <property type="match status" value="1"/>
</dbReference>
<sequence length="174" mass="17989">MSAVIMTPDLVEAAATNLATIGSTLNVAHRVVAAPTRSVLPAAADEVSVAIAHLMSDYAEDYQKLAGDAAAFHEQFVQHVTASAVAYANAEAASTALLQPLTAIAAPVAAAAAAAQSTLNSQIFELVTNIQLVIANIILLITAPLWLPFILPYVLFLLAFGPALSIFVGPLSQI</sequence>
<keyword evidence="4" id="KW-1185">Reference proteome</keyword>
<dbReference type="Proteomes" id="UP000465240">
    <property type="component" value="Unassembled WGS sequence"/>
</dbReference>
<keyword evidence="1" id="KW-0812">Transmembrane</keyword>
<evidence type="ECO:0000259" key="2">
    <source>
        <dbReference type="Pfam" id="PF00934"/>
    </source>
</evidence>
<name>A0ABQ1C7R4_9MYCO</name>
<comment type="caution">
    <text evidence="3">The sequence shown here is derived from an EMBL/GenBank/DDBJ whole genome shotgun (WGS) entry which is preliminary data.</text>
</comment>
<evidence type="ECO:0000313" key="3">
    <source>
        <dbReference type="EMBL" id="GFG80277.1"/>
    </source>
</evidence>
<dbReference type="InterPro" id="IPR000084">
    <property type="entry name" value="PE-PGRS_N"/>
</dbReference>
<dbReference type="InterPro" id="IPR038332">
    <property type="entry name" value="PPE_sf"/>
</dbReference>
<feature type="transmembrane region" description="Helical" evidence="1">
    <location>
        <begin position="153"/>
        <end position="171"/>
    </location>
</feature>
<dbReference type="EMBL" id="BLKX01000001">
    <property type="protein sequence ID" value="GFG80277.1"/>
    <property type="molecule type" value="Genomic_DNA"/>
</dbReference>
<dbReference type="SUPFAM" id="SSF140459">
    <property type="entry name" value="PE/PPE dimer-like"/>
    <property type="match status" value="1"/>
</dbReference>
<protein>
    <recommendedName>
        <fullName evidence="2">PE domain-containing protein</fullName>
    </recommendedName>
</protein>
<reference evidence="3 4" key="1">
    <citation type="journal article" date="2019" name="Emerg. Microbes Infect.">
        <title>Comprehensive subspecies identification of 175 nontuberculous mycobacteria species based on 7547 genomic profiles.</title>
        <authorList>
            <person name="Matsumoto Y."/>
            <person name="Kinjo T."/>
            <person name="Motooka D."/>
            <person name="Nabeya D."/>
            <person name="Jung N."/>
            <person name="Uechi K."/>
            <person name="Horii T."/>
            <person name="Iida T."/>
            <person name="Fujita J."/>
            <person name="Nakamura S."/>
        </authorList>
    </citation>
    <scope>NUCLEOTIDE SEQUENCE [LARGE SCALE GENOMIC DNA]</scope>
    <source>
        <strain evidence="3 4">JCM 18565</strain>
    </source>
</reference>
<proteinExistence type="predicted"/>
<feature type="transmembrane region" description="Helical" evidence="1">
    <location>
        <begin position="126"/>
        <end position="147"/>
    </location>
</feature>
<accession>A0ABQ1C7R4</accession>
<dbReference type="Gene3D" id="1.10.287.850">
    <property type="entry name" value="HP0062-like domain"/>
    <property type="match status" value="1"/>
</dbReference>
<feature type="domain" description="PE" evidence="2">
    <location>
        <begin position="4"/>
        <end position="93"/>
    </location>
</feature>
<keyword evidence="1" id="KW-0472">Membrane</keyword>
<keyword evidence="1" id="KW-1133">Transmembrane helix</keyword>
<organism evidence="3 4">
    <name type="scientific">Mycobacterium paragordonae</name>
    <dbReference type="NCBI Taxonomy" id="1389713"/>
    <lineage>
        <taxon>Bacteria</taxon>
        <taxon>Bacillati</taxon>
        <taxon>Actinomycetota</taxon>
        <taxon>Actinomycetes</taxon>
        <taxon>Mycobacteriales</taxon>
        <taxon>Mycobacteriaceae</taxon>
        <taxon>Mycobacterium</taxon>
    </lineage>
</organism>